<organism evidence="3 4">
    <name type="scientific">Varanus komodoensis</name>
    <name type="common">Komodo dragon</name>
    <dbReference type="NCBI Taxonomy" id="61221"/>
    <lineage>
        <taxon>Eukaryota</taxon>
        <taxon>Metazoa</taxon>
        <taxon>Chordata</taxon>
        <taxon>Craniata</taxon>
        <taxon>Vertebrata</taxon>
        <taxon>Euteleostomi</taxon>
        <taxon>Lepidosauria</taxon>
        <taxon>Squamata</taxon>
        <taxon>Bifurcata</taxon>
        <taxon>Unidentata</taxon>
        <taxon>Episquamata</taxon>
        <taxon>Toxicofera</taxon>
        <taxon>Anguimorpha</taxon>
        <taxon>Paleoanguimorpha</taxon>
        <taxon>Varanoidea</taxon>
        <taxon>Varanidae</taxon>
        <taxon>Varanus</taxon>
    </lineage>
</organism>
<dbReference type="Pfam" id="PF00875">
    <property type="entry name" value="DNA_photolyase"/>
    <property type="match status" value="1"/>
</dbReference>
<dbReference type="InterPro" id="IPR052219">
    <property type="entry name" value="Photolyase_Class-2"/>
</dbReference>
<dbReference type="GO" id="GO:0000719">
    <property type="term" value="P:photoreactive repair"/>
    <property type="evidence" value="ECO:0007669"/>
    <property type="project" value="TreeGrafter"/>
</dbReference>
<dbReference type="AlphaFoldDB" id="A0A8D2J573"/>
<feature type="domain" description="Photolyase/cryptochrome alpha/beta" evidence="2">
    <location>
        <begin position="167"/>
        <end position="218"/>
    </location>
</feature>
<dbReference type="InterPro" id="IPR014729">
    <property type="entry name" value="Rossmann-like_a/b/a_fold"/>
</dbReference>
<dbReference type="PANTHER" id="PTHR10211:SF0">
    <property type="entry name" value="DEOXYRIBODIPYRIMIDINE PHOTO-LYASE"/>
    <property type="match status" value="1"/>
</dbReference>
<dbReference type="Ensembl" id="ENSVKKT00000004643.1">
    <property type="protein sequence ID" value="ENSVKKP00000004517.1"/>
    <property type="gene ID" value="ENSVKKG00000003373.1"/>
</dbReference>
<evidence type="ECO:0000256" key="1">
    <source>
        <dbReference type="ARBA" id="ARBA00022991"/>
    </source>
</evidence>
<proteinExistence type="predicted"/>
<reference evidence="3" key="1">
    <citation type="submission" date="2025-08" db="UniProtKB">
        <authorList>
            <consortium name="Ensembl"/>
        </authorList>
    </citation>
    <scope>IDENTIFICATION</scope>
</reference>
<name>A0A8D2J573_VARKO</name>
<dbReference type="Gene3D" id="3.40.50.620">
    <property type="entry name" value="HUPs"/>
    <property type="match status" value="1"/>
</dbReference>
<reference evidence="3" key="2">
    <citation type="submission" date="2025-09" db="UniProtKB">
        <authorList>
            <consortium name="Ensembl"/>
        </authorList>
    </citation>
    <scope>IDENTIFICATION</scope>
</reference>
<dbReference type="PROSITE" id="PS51645">
    <property type="entry name" value="PHR_CRY_ALPHA_BETA"/>
    <property type="match status" value="1"/>
</dbReference>
<keyword evidence="1" id="KW-0157">Chromophore</keyword>
<protein>
    <recommendedName>
        <fullName evidence="2">Photolyase/cryptochrome alpha/beta domain-containing protein</fullName>
    </recommendedName>
</protein>
<keyword evidence="4" id="KW-1185">Reference proteome</keyword>
<dbReference type="Proteomes" id="UP000694545">
    <property type="component" value="Unplaced"/>
</dbReference>
<evidence type="ECO:0000313" key="3">
    <source>
        <dbReference type="Ensembl" id="ENSVKKP00000004517.1"/>
    </source>
</evidence>
<evidence type="ECO:0000259" key="2">
    <source>
        <dbReference type="PROSITE" id="PS51645"/>
    </source>
</evidence>
<sequence>MAERGLEPGSPESQSRALNHCATLALQKMMASCIDSFQAACWRLASSVRPIGGLWGPWSVPGAVWAMPQKRQKQKRPTSAEAEDNVVEDGAVADGLGSPGRAEVAGALQGAKRKKVEGDAGSGGAGGLAETVRQSRLKTAPSVAEFKYNKKRVRLISENPDLKEGTRGIVYWMSRDQRVQDNWAFLYAQRLALKQKLPLHVCFCLVPKFLEATIRHFG</sequence>
<dbReference type="InterPro" id="IPR006050">
    <property type="entry name" value="DNA_photolyase_N"/>
</dbReference>
<evidence type="ECO:0000313" key="4">
    <source>
        <dbReference type="Proteomes" id="UP000694545"/>
    </source>
</evidence>
<dbReference type="PANTHER" id="PTHR10211">
    <property type="entry name" value="DEOXYRIBODIPYRIMIDINE PHOTOLYASE"/>
    <property type="match status" value="1"/>
</dbReference>
<accession>A0A8D2J573</accession>
<dbReference type="SUPFAM" id="SSF52425">
    <property type="entry name" value="Cryptochrome/photolyase, N-terminal domain"/>
    <property type="match status" value="1"/>
</dbReference>
<dbReference type="InterPro" id="IPR036155">
    <property type="entry name" value="Crypto/Photolyase_N_sf"/>
</dbReference>
<dbReference type="GO" id="GO:0003904">
    <property type="term" value="F:deoxyribodipyrimidine photo-lyase activity"/>
    <property type="evidence" value="ECO:0007669"/>
    <property type="project" value="TreeGrafter"/>
</dbReference>